<dbReference type="AlphaFoldDB" id="A0A087EC26"/>
<dbReference type="OrthoDB" id="9782395at2"/>
<feature type="transmembrane region" description="Helical" evidence="1">
    <location>
        <begin position="36"/>
        <end position="53"/>
    </location>
</feature>
<dbReference type="GO" id="GO:0000270">
    <property type="term" value="P:peptidoglycan metabolic process"/>
    <property type="evidence" value="ECO:0007669"/>
    <property type="project" value="TreeGrafter"/>
</dbReference>
<keyword evidence="1" id="KW-0812">Transmembrane</keyword>
<dbReference type="Gene3D" id="3.40.50.620">
    <property type="entry name" value="HUPs"/>
    <property type="match status" value="1"/>
</dbReference>
<feature type="transmembrane region" description="Helical" evidence="1">
    <location>
        <begin position="91"/>
        <end position="114"/>
    </location>
</feature>
<dbReference type="PANTHER" id="PTHR30336">
    <property type="entry name" value="INNER MEMBRANE PROTEIN, PROBABLE PERMEASE"/>
    <property type="match status" value="1"/>
</dbReference>
<dbReference type="RefSeq" id="WP_024464393.1">
    <property type="nucleotide sequence ID" value="NZ_CP062939.1"/>
</dbReference>
<dbReference type="GO" id="GO:0043164">
    <property type="term" value="P:Gram-negative-bacterium-type cell wall biogenesis"/>
    <property type="evidence" value="ECO:0007669"/>
    <property type="project" value="TreeGrafter"/>
</dbReference>
<dbReference type="eggNOG" id="COG1434">
    <property type="taxonomic scope" value="Bacteria"/>
</dbReference>
<evidence type="ECO:0000313" key="3">
    <source>
        <dbReference type="EMBL" id="KFJ05327.1"/>
    </source>
</evidence>
<evidence type="ECO:0000313" key="4">
    <source>
        <dbReference type="Proteomes" id="UP000029055"/>
    </source>
</evidence>
<dbReference type="CDD" id="cd06259">
    <property type="entry name" value="YdcF-like"/>
    <property type="match status" value="1"/>
</dbReference>
<evidence type="ECO:0000259" key="2">
    <source>
        <dbReference type="Pfam" id="PF02698"/>
    </source>
</evidence>
<comment type="caution">
    <text evidence="3">The sequence shown here is derived from an EMBL/GenBank/DDBJ whole genome shotgun (WGS) entry which is preliminary data.</text>
</comment>
<feature type="transmembrane region" description="Helical" evidence="1">
    <location>
        <begin position="59"/>
        <end position="79"/>
    </location>
</feature>
<keyword evidence="1" id="KW-1133">Transmembrane helix</keyword>
<dbReference type="InterPro" id="IPR051599">
    <property type="entry name" value="Cell_Envelope_Assoc"/>
</dbReference>
<dbReference type="PANTHER" id="PTHR30336:SF18">
    <property type="entry name" value="MEMBRANE PROTEIN"/>
    <property type="match status" value="1"/>
</dbReference>
<dbReference type="STRING" id="77635.BISU_1449"/>
<gene>
    <name evidence="3" type="ORF">BISU_1449</name>
</gene>
<keyword evidence="4" id="KW-1185">Reference proteome</keyword>
<feature type="transmembrane region" description="Helical" evidence="1">
    <location>
        <begin position="316"/>
        <end position="341"/>
    </location>
</feature>
<keyword evidence="1" id="KW-0472">Membrane</keyword>
<protein>
    <recommendedName>
        <fullName evidence="2">DUF218 domain-containing protein</fullName>
    </recommendedName>
</protein>
<dbReference type="GO" id="GO:0005886">
    <property type="term" value="C:plasma membrane"/>
    <property type="evidence" value="ECO:0007669"/>
    <property type="project" value="TreeGrafter"/>
</dbReference>
<evidence type="ECO:0000256" key="1">
    <source>
        <dbReference type="SAM" id="Phobius"/>
    </source>
</evidence>
<dbReference type="Proteomes" id="UP000029055">
    <property type="component" value="Unassembled WGS sequence"/>
</dbReference>
<feature type="domain" description="DUF218" evidence="2">
    <location>
        <begin position="161"/>
        <end position="309"/>
    </location>
</feature>
<dbReference type="EMBL" id="JGZR01000001">
    <property type="protein sequence ID" value="KFJ05327.1"/>
    <property type="molecule type" value="Genomic_DNA"/>
</dbReference>
<proteinExistence type="predicted"/>
<feature type="transmembrane region" description="Helical" evidence="1">
    <location>
        <begin position="6"/>
        <end position="24"/>
    </location>
</feature>
<dbReference type="InterPro" id="IPR014729">
    <property type="entry name" value="Rossmann-like_a/b/a_fold"/>
</dbReference>
<reference evidence="3 4" key="1">
    <citation type="submission" date="2014-03" db="EMBL/GenBank/DDBJ databases">
        <title>Genomics of Bifidobacteria.</title>
        <authorList>
            <person name="Ventura M."/>
            <person name="Milani C."/>
            <person name="Lugli G.A."/>
        </authorList>
    </citation>
    <scope>NUCLEOTIDE SEQUENCE [LARGE SCALE GENOMIC DNA]</scope>
    <source>
        <strain evidence="3 4">LMG 11597</strain>
    </source>
</reference>
<accession>A0A087EC26</accession>
<dbReference type="InterPro" id="IPR003848">
    <property type="entry name" value="DUF218"/>
</dbReference>
<organism evidence="3 4">
    <name type="scientific">Bifidobacterium subtile</name>
    <dbReference type="NCBI Taxonomy" id="77635"/>
    <lineage>
        <taxon>Bacteria</taxon>
        <taxon>Bacillati</taxon>
        <taxon>Actinomycetota</taxon>
        <taxon>Actinomycetes</taxon>
        <taxon>Bifidobacteriales</taxon>
        <taxon>Bifidobacteriaceae</taxon>
        <taxon>Bifidobacterium</taxon>
    </lineage>
</organism>
<dbReference type="Pfam" id="PF02698">
    <property type="entry name" value="DUF218"/>
    <property type="match status" value="1"/>
</dbReference>
<sequence>MGLNPWAVAALFAPAAVFAAVFLVSFLNEPRQFRNAIWFMLLQISLIGAGLIISEQEWLIVLAIVAVGFAPFLVVLFLIANSVSVIRREGLSLATMLPGALAFAIVLFLALFIWGLGAGLRWLTNLIGLALLEGLWFFFSFAALLVYSWVYRTLPRKRRYDYIIIHGAGLDGDRPSPLLRGRVDKAVELWQRQKRHGVLVASGGQGGDEVVSEAAAMRKYLIEECHVPEGSILMEDRSTTTMENLAFSKKIMGARSGSGPRAYRAALVTSDYHVFRASEYAHKLGLNADGVGSSTKGYYWPAAFIREFIAVSRSHLGPYIVIAILWLLLILADHVLIPWFAGGF</sequence>
<name>A0A087EC26_9BIFI</name>
<feature type="transmembrane region" description="Helical" evidence="1">
    <location>
        <begin position="126"/>
        <end position="150"/>
    </location>
</feature>